<dbReference type="SUPFAM" id="SSF55729">
    <property type="entry name" value="Acyl-CoA N-acyltransferases (Nat)"/>
    <property type="match status" value="1"/>
</dbReference>
<dbReference type="PROSITE" id="PS51186">
    <property type="entry name" value="GNAT"/>
    <property type="match status" value="1"/>
</dbReference>
<comment type="caution">
    <text evidence="2">The sequence shown here is derived from an EMBL/GenBank/DDBJ whole genome shotgun (WGS) entry which is preliminary data.</text>
</comment>
<proteinExistence type="predicted"/>
<dbReference type="RefSeq" id="WP_036155124.1">
    <property type="nucleotide sequence ID" value="NZ_AVCX01000005.1"/>
</dbReference>
<dbReference type="InterPro" id="IPR000182">
    <property type="entry name" value="GNAT_dom"/>
</dbReference>
<protein>
    <submittedName>
        <fullName evidence="2">Acetyltransferase</fullName>
    </submittedName>
</protein>
<dbReference type="OrthoDB" id="119498at2"/>
<accession>A0A0A3ILT7</accession>
<reference evidence="2 3" key="1">
    <citation type="submission" date="2014-02" db="EMBL/GenBank/DDBJ databases">
        <title>Draft genome sequence of Lysinibacillus odysseyi NBRC 100172.</title>
        <authorList>
            <person name="Zhang F."/>
            <person name="Wang G."/>
            <person name="Zhang L."/>
        </authorList>
    </citation>
    <scope>NUCLEOTIDE SEQUENCE [LARGE SCALE GENOMIC DNA]</scope>
    <source>
        <strain evidence="2 3">NBRC 100172</strain>
    </source>
</reference>
<dbReference type="Gene3D" id="3.40.630.30">
    <property type="match status" value="1"/>
</dbReference>
<dbReference type="CDD" id="cd04301">
    <property type="entry name" value="NAT_SF"/>
    <property type="match status" value="1"/>
</dbReference>
<dbReference type="InterPro" id="IPR016181">
    <property type="entry name" value="Acyl_CoA_acyltransferase"/>
</dbReference>
<feature type="domain" description="N-acetyltransferase" evidence="1">
    <location>
        <begin position="1"/>
        <end position="155"/>
    </location>
</feature>
<organism evidence="2 3">
    <name type="scientific">Lysinibacillus odysseyi 34hs-1 = NBRC 100172</name>
    <dbReference type="NCBI Taxonomy" id="1220589"/>
    <lineage>
        <taxon>Bacteria</taxon>
        <taxon>Bacillati</taxon>
        <taxon>Bacillota</taxon>
        <taxon>Bacilli</taxon>
        <taxon>Bacillales</taxon>
        <taxon>Bacillaceae</taxon>
        <taxon>Lysinibacillus</taxon>
    </lineage>
</organism>
<keyword evidence="2" id="KW-0808">Transferase</keyword>
<evidence type="ECO:0000259" key="1">
    <source>
        <dbReference type="PROSITE" id="PS51186"/>
    </source>
</evidence>
<evidence type="ECO:0000313" key="3">
    <source>
        <dbReference type="Proteomes" id="UP000030437"/>
    </source>
</evidence>
<keyword evidence="3" id="KW-1185">Reference proteome</keyword>
<name>A0A0A3ILT7_9BACI</name>
<dbReference type="STRING" id="1220589.CD32_12670"/>
<dbReference type="eggNOG" id="COG0454">
    <property type="taxonomic scope" value="Bacteria"/>
</dbReference>
<dbReference type="Proteomes" id="UP000030437">
    <property type="component" value="Unassembled WGS sequence"/>
</dbReference>
<dbReference type="AlphaFoldDB" id="A0A0A3ILT7"/>
<sequence>MNIRLATMEDIDQLIRMRWDFTLEDYPEMVGNSSGYESFEKECRGFLEQAIAGERWHIWIAEMDGQIVSHMYIELIEKVPRPGRITRPFAYMTNVYTVPEWRGKGVGGKLLAQVNMWVKDNDYEFVIVWPSEEGTEFYKRHGYTQCQDPLEFVPS</sequence>
<evidence type="ECO:0000313" key="2">
    <source>
        <dbReference type="EMBL" id="KGR84435.1"/>
    </source>
</evidence>
<dbReference type="GO" id="GO:0016747">
    <property type="term" value="F:acyltransferase activity, transferring groups other than amino-acyl groups"/>
    <property type="evidence" value="ECO:0007669"/>
    <property type="project" value="InterPro"/>
</dbReference>
<dbReference type="Pfam" id="PF13508">
    <property type="entry name" value="Acetyltransf_7"/>
    <property type="match status" value="1"/>
</dbReference>
<dbReference type="EMBL" id="JPVP01000056">
    <property type="protein sequence ID" value="KGR84435.1"/>
    <property type="molecule type" value="Genomic_DNA"/>
</dbReference>
<gene>
    <name evidence="2" type="ORF">CD32_12670</name>
</gene>